<feature type="region of interest" description="Disordered" evidence="1">
    <location>
        <begin position="917"/>
        <end position="938"/>
    </location>
</feature>
<feature type="compositionally biased region" description="Polar residues" evidence="1">
    <location>
        <begin position="708"/>
        <end position="723"/>
    </location>
</feature>
<proteinExistence type="predicted"/>
<dbReference type="AlphaFoldDB" id="A0A226CZR5"/>
<feature type="region of interest" description="Disordered" evidence="1">
    <location>
        <begin position="613"/>
        <end position="749"/>
    </location>
</feature>
<organism evidence="2 3">
    <name type="scientific">Folsomia candida</name>
    <name type="common">Springtail</name>
    <dbReference type="NCBI Taxonomy" id="158441"/>
    <lineage>
        <taxon>Eukaryota</taxon>
        <taxon>Metazoa</taxon>
        <taxon>Ecdysozoa</taxon>
        <taxon>Arthropoda</taxon>
        <taxon>Hexapoda</taxon>
        <taxon>Collembola</taxon>
        <taxon>Entomobryomorpha</taxon>
        <taxon>Isotomoidea</taxon>
        <taxon>Isotomidae</taxon>
        <taxon>Proisotominae</taxon>
        <taxon>Folsomia</taxon>
    </lineage>
</organism>
<dbReference type="STRING" id="158441.A0A226CZR5"/>
<evidence type="ECO:0008006" key="4">
    <source>
        <dbReference type="Google" id="ProtNLM"/>
    </source>
</evidence>
<name>A0A226CZR5_FOLCA</name>
<evidence type="ECO:0000313" key="2">
    <source>
        <dbReference type="EMBL" id="OXA38802.1"/>
    </source>
</evidence>
<evidence type="ECO:0000313" key="3">
    <source>
        <dbReference type="Proteomes" id="UP000198287"/>
    </source>
</evidence>
<accession>A0A226CZR5</accession>
<dbReference type="OrthoDB" id="10015795at2759"/>
<dbReference type="Proteomes" id="UP000198287">
    <property type="component" value="Unassembled WGS sequence"/>
</dbReference>
<protein>
    <recommendedName>
        <fullName evidence="4">DUF4806 domain-containing protein</fullName>
    </recommendedName>
</protein>
<evidence type="ECO:0000256" key="1">
    <source>
        <dbReference type="SAM" id="MobiDB-lite"/>
    </source>
</evidence>
<reference evidence="2 3" key="1">
    <citation type="submission" date="2015-12" db="EMBL/GenBank/DDBJ databases">
        <title>The genome of Folsomia candida.</title>
        <authorList>
            <person name="Faddeeva A."/>
            <person name="Derks M.F."/>
            <person name="Anvar Y."/>
            <person name="Smit S."/>
            <person name="Van Straalen N."/>
            <person name="Roelofs D."/>
        </authorList>
    </citation>
    <scope>NUCLEOTIDE SEQUENCE [LARGE SCALE GENOMIC DNA]</scope>
    <source>
        <strain evidence="2 3">VU population</strain>
        <tissue evidence="2">Whole body</tissue>
    </source>
</reference>
<feature type="region of interest" description="Disordered" evidence="1">
    <location>
        <begin position="65"/>
        <end position="85"/>
    </location>
</feature>
<dbReference type="PANTHER" id="PTHR33053">
    <property type="entry name" value="PROTEIN, PUTATIVE-RELATED"/>
    <property type="match status" value="1"/>
</dbReference>
<keyword evidence="3" id="KW-1185">Reference proteome</keyword>
<comment type="caution">
    <text evidence="2">The sequence shown here is derived from an EMBL/GenBank/DDBJ whole genome shotgun (WGS) entry which is preliminary data.</text>
</comment>
<dbReference type="EMBL" id="LNIX01000043">
    <property type="protein sequence ID" value="OXA38802.1"/>
    <property type="molecule type" value="Genomic_DNA"/>
</dbReference>
<sequence>MEKARSRKIFRKVRQGNSDFALISESAEKIIPLPSSSLPEAHTQSSPSPEYLIFEADDISDYSDNNLSTQSNLSDSDSEQSNTESSASDLRGWALKHNITFSALGDLLEILNRHRNFDLPKVPRTLLCTPRSTTIEKVEPGEYVHFEWISSVEKLIQVPTADYIKIQINIDGIPLYKSSTRQFWPILAKIVEYNQVVVIGIYSGFGKPTNINNFLRQFVNEFNTIEQSSNLKLKISAIVCDVPARSFILRTKCHNGYSSCGKCDIKGEYLDNRVTFPPGNYNLRNNENFRSKLDTAHHNQASIIELLPIDLVEDVPVDFMHLVCLGVTRKLLFLWVKGKKCPGRLRPYQVDQLSTNLLKIKTSIPKEFSRKPRPIRDLEHWKATEYRQFILYTGPTVLKKILAPQFYQHFLCFHVAITILANPNTYLSKNNYAQELLIYFVNNFGELYGKKYNSHNLHNLLHLSRDCIRHGPLDQFSAFPFENKLQQIKRLVRSPSLPLQQVYRRLVEREKIDLSSFKQPVCQVSFFQVDINSPECFKVFHFVETDEVEIIPINWLSASKNKCWWPPYNSSERQSKAVMSGDTPNQQVWLSFDVKVLGGGKIFGSYNQAKNNVGKALGETDPEFESDLEVTGRGQRHKKTVHLPSPGDSDSEEEPPKMKQNRSIPTKTIPPPPQYFSLVGEGFQSEKEDGHESSLPGPSDPPSPTNSQQYQGTLSSEQVLSSSHELESRSIPQAEDIDTTFGRDNGTLPNAGNLEFQKWMVRQMNVMKAQLRQLQESVDVLVSNYNWGTKTGGQNEKFPVGLLPVDDESDLKKLEDFAKASRITLITELQKGIRATKDVKIATQRILAKLLTDKYASSYNWIGSRGPKSPFSKSWMKHIIYEAIQGLENLGNADDDEIWEAIKNWLKNSNKRIESDRKKLEKSNAALPLRNTGPESDN</sequence>
<gene>
    <name evidence="2" type="ORF">Fcan01_26477</name>
</gene>
<dbReference type="PANTHER" id="PTHR33053:SF9">
    <property type="entry name" value="AGAP000105-PA"/>
    <property type="match status" value="1"/>
</dbReference>